<organism evidence="10 11">
    <name type="scientific">Fusibacter tunisiensis</name>
    <dbReference type="NCBI Taxonomy" id="1008308"/>
    <lineage>
        <taxon>Bacteria</taxon>
        <taxon>Bacillati</taxon>
        <taxon>Bacillota</taxon>
        <taxon>Clostridia</taxon>
        <taxon>Eubacteriales</taxon>
        <taxon>Eubacteriales Family XII. Incertae Sedis</taxon>
        <taxon>Fusibacter</taxon>
    </lineage>
</organism>
<dbReference type="InterPro" id="IPR000792">
    <property type="entry name" value="Tscrpt_reg_LuxR_C"/>
</dbReference>
<dbReference type="PRINTS" id="PR00038">
    <property type="entry name" value="HTHLUXR"/>
</dbReference>
<comment type="function">
    <text evidence="6">May play the central regulatory role in sporulation. It may be an element of the effector pathway responsible for the activation of sporulation genes in response to nutritional stress. Spo0A may act in concert with spo0H (a sigma factor) to control the expression of some genes that are critical to the sporulation process.</text>
</comment>
<dbReference type="CDD" id="cd17535">
    <property type="entry name" value="REC_NarL-like"/>
    <property type="match status" value="1"/>
</dbReference>
<evidence type="ECO:0000259" key="9">
    <source>
        <dbReference type="PROSITE" id="PS50110"/>
    </source>
</evidence>
<dbReference type="EMBL" id="JAFBDT010000032">
    <property type="protein sequence ID" value="MBM7562823.1"/>
    <property type="molecule type" value="Genomic_DNA"/>
</dbReference>
<comment type="caution">
    <text evidence="10">The sequence shown here is derived from an EMBL/GenBank/DDBJ whole genome shotgun (WGS) entry which is preliminary data.</text>
</comment>
<dbReference type="RefSeq" id="WP_204665249.1">
    <property type="nucleotide sequence ID" value="NZ_JAFBDT010000032.1"/>
</dbReference>
<dbReference type="Gene3D" id="3.40.50.2300">
    <property type="match status" value="1"/>
</dbReference>
<dbReference type="InterPro" id="IPR039420">
    <property type="entry name" value="WalR-like"/>
</dbReference>
<accession>A0ABS2MTT6</accession>
<feature type="domain" description="Response regulatory" evidence="9">
    <location>
        <begin position="4"/>
        <end position="120"/>
    </location>
</feature>
<evidence type="ECO:0000256" key="4">
    <source>
        <dbReference type="ARBA" id="ARBA00023125"/>
    </source>
</evidence>
<dbReference type="PROSITE" id="PS50043">
    <property type="entry name" value="HTH_LUXR_2"/>
    <property type="match status" value="1"/>
</dbReference>
<evidence type="ECO:0000313" key="11">
    <source>
        <dbReference type="Proteomes" id="UP000767854"/>
    </source>
</evidence>
<dbReference type="SMART" id="SM00421">
    <property type="entry name" value="HTH_LUXR"/>
    <property type="match status" value="1"/>
</dbReference>
<evidence type="ECO:0000256" key="3">
    <source>
        <dbReference type="ARBA" id="ARBA00023015"/>
    </source>
</evidence>
<keyword evidence="3" id="KW-0805">Transcription regulation</keyword>
<evidence type="ECO:0000256" key="6">
    <source>
        <dbReference type="ARBA" id="ARBA00024867"/>
    </source>
</evidence>
<dbReference type="PANTHER" id="PTHR43214:SF40">
    <property type="entry name" value="TRANSCRIPTIONAL REGULATORY PROTEIN LNRK"/>
    <property type="match status" value="1"/>
</dbReference>
<dbReference type="InterPro" id="IPR001789">
    <property type="entry name" value="Sig_transdc_resp-reg_receiver"/>
</dbReference>
<keyword evidence="4 10" id="KW-0238">DNA-binding</keyword>
<dbReference type="InterPro" id="IPR058245">
    <property type="entry name" value="NreC/VraR/RcsB-like_REC"/>
</dbReference>
<reference evidence="10 11" key="1">
    <citation type="submission" date="2021-01" db="EMBL/GenBank/DDBJ databases">
        <title>Genomic Encyclopedia of Type Strains, Phase IV (KMG-IV): sequencing the most valuable type-strain genomes for metagenomic binning, comparative biology and taxonomic classification.</title>
        <authorList>
            <person name="Goeker M."/>
        </authorList>
    </citation>
    <scope>NUCLEOTIDE SEQUENCE [LARGE SCALE GENOMIC DNA]</scope>
    <source>
        <strain evidence="10 11">DSM 24436</strain>
    </source>
</reference>
<proteinExistence type="predicted"/>
<keyword evidence="11" id="KW-1185">Reference proteome</keyword>
<dbReference type="CDD" id="cd06170">
    <property type="entry name" value="LuxR_C_like"/>
    <property type="match status" value="1"/>
</dbReference>
<dbReference type="PROSITE" id="PS50110">
    <property type="entry name" value="RESPONSE_REGULATORY"/>
    <property type="match status" value="1"/>
</dbReference>
<keyword evidence="2 7" id="KW-0597">Phosphoprotein</keyword>
<evidence type="ECO:0000256" key="7">
    <source>
        <dbReference type="PROSITE-ProRule" id="PRU00169"/>
    </source>
</evidence>
<feature type="domain" description="HTH luxR-type" evidence="8">
    <location>
        <begin position="139"/>
        <end position="204"/>
    </location>
</feature>
<dbReference type="PANTHER" id="PTHR43214">
    <property type="entry name" value="TWO-COMPONENT RESPONSE REGULATOR"/>
    <property type="match status" value="1"/>
</dbReference>
<dbReference type="Proteomes" id="UP000767854">
    <property type="component" value="Unassembled WGS sequence"/>
</dbReference>
<protein>
    <recommendedName>
        <fullName evidence="1">Stage 0 sporulation protein A homolog</fullName>
    </recommendedName>
</protein>
<name>A0ABS2MTT6_9FIRM</name>
<dbReference type="Pfam" id="PF00072">
    <property type="entry name" value="Response_reg"/>
    <property type="match status" value="1"/>
</dbReference>
<dbReference type="SMART" id="SM00448">
    <property type="entry name" value="REC"/>
    <property type="match status" value="1"/>
</dbReference>
<evidence type="ECO:0000256" key="1">
    <source>
        <dbReference type="ARBA" id="ARBA00018672"/>
    </source>
</evidence>
<sequence>MKIRIMIVDDHELIRDSLKRILSTEENFDVVAVHENGKKALDSIKEIPVDLILMDAVMPVMSGIESTKLIKNINSQVKVLILTTFSDEKLIFDAFGARVDGYILKDIRGINLIEDIKKCLSGEIVIPEEIAIKLAKAVGNYSDREFCNTEKEIIKLLKVNYSNKEIASKLNLSYGTVRNYISEIYKKLGESDRRKVIELLNKKKI</sequence>
<dbReference type="GO" id="GO:0003677">
    <property type="term" value="F:DNA binding"/>
    <property type="evidence" value="ECO:0007669"/>
    <property type="project" value="UniProtKB-KW"/>
</dbReference>
<evidence type="ECO:0000256" key="5">
    <source>
        <dbReference type="ARBA" id="ARBA00023163"/>
    </source>
</evidence>
<feature type="modified residue" description="4-aspartylphosphate" evidence="7">
    <location>
        <position position="55"/>
    </location>
</feature>
<dbReference type="SUPFAM" id="SSF46894">
    <property type="entry name" value="C-terminal effector domain of the bipartite response regulators"/>
    <property type="match status" value="1"/>
</dbReference>
<keyword evidence="5" id="KW-0804">Transcription</keyword>
<evidence type="ECO:0000256" key="2">
    <source>
        <dbReference type="ARBA" id="ARBA00022553"/>
    </source>
</evidence>
<dbReference type="InterPro" id="IPR011006">
    <property type="entry name" value="CheY-like_superfamily"/>
</dbReference>
<evidence type="ECO:0000259" key="8">
    <source>
        <dbReference type="PROSITE" id="PS50043"/>
    </source>
</evidence>
<dbReference type="InterPro" id="IPR016032">
    <property type="entry name" value="Sig_transdc_resp-reg_C-effctor"/>
</dbReference>
<gene>
    <name evidence="10" type="ORF">JOC49_002396</name>
</gene>
<dbReference type="SUPFAM" id="SSF52172">
    <property type="entry name" value="CheY-like"/>
    <property type="match status" value="1"/>
</dbReference>
<evidence type="ECO:0000313" key="10">
    <source>
        <dbReference type="EMBL" id="MBM7562823.1"/>
    </source>
</evidence>
<dbReference type="Pfam" id="PF00196">
    <property type="entry name" value="GerE"/>
    <property type="match status" value="1"/>
</dbReference>